<proteinExistence type="predicted"/>
<organism evidence="1 2">
    <name type="scientific">Thelephora ganbajun</name>
    <name type="common">Ganba fungus</name>
    <dbReference type="NCBI Taxonomy" id="370292"/>
    <lineage>
        <taxon>Eukaryota</taxon>
        <taxon>Fungi</taxon>
        <taxon>Dikarya</taxon>
        <taxon>Basidiomycota</taxon>
        <taxon>Agaricomycotina</taxon>
        <taxon>Agaricomycetes</taxon>
        <taxon>Thelephorales</taxon>
        <taxon>Thelephoraceae</taxon>
        <taxon>Thelephora</taxon>
    </lineage>
</organism>
<reference evidence="1" key="1">
    <citation type="submission" date="2019-10" db="EMBL/GenBank/DDBJ databases">
        <authorList>
            <consortium name="DOE Joint Genome Institute"/>
            <person name="Kuo A."/>
            <person name="Miyauchi S."/>
            <person name="Kiss E."/>
            <person name="Drula E."/>
            <person name="Kohler A."/>
            <person name="Sanchez-Garcia M."/>
            <person name="Andreopoulos B."/>
            <person name="Barry K.W."/>
            <person name="Bonito G."/>
            <person name="Buee M."/>
            <person name="Carver A."/>
            <person name="Chen C."/>
            <person name="Cichocki N."/>
            <person name="Clum A."/>
            <person name="Culley D."/>
            <person name="Crous P.W."/>
            <person name="Fauchery L."/>
            <person name="Girlanda M."/>
            <person name="Hayes R."/>
            <person name="Keri Z."/>
            <person name="Labutti K."/>
            <person name="Lipzen A."/>
            <person name="Lombard V."/>
            <person name="Magnuson J."/>
            <person name="Maillard F."/>
            <person name="Morin E."/>
            <person name="Murat C."/>
            <person name="Nolan M."/>
            <person name="Ohm R."/>
            <person name="Pangilinan J."/>
            <person name="Pereira M."/>
            <person name="Perotto S."/>
            <person name="Peter M."/>
            <person name="Riley R."/>
            <person name="Sitrit Y."/>
            <person name="Stielow B."/>
            <person name="Szollosi G."/>
            <person name="Zifcakova L."/>
            <person name="Stursova M."/>
            <person name="Spatafora J.W."/>
            <person name="Tedersoo L."/>
            <person name="Vaario L.-M."/>
            <person name="Yamada A."/>
            <person name="Yan M."/>
            <person name="Wang P."/>
            <person name="Xu J."/>
            <person name="Bruns T."/>
            <person name="Baldrian P."/>
            <person name="Vilgalys R."/>
            <person name="Henrissat B."/>
            <person name="Grigoriev I.V."/>
            <person name="Hibbett D."/>
            <person name="Nagy L.G."/>
            <person name="Martin F.M."/>
        </authorList>
    </citation>
    <scope>NUCLEOTIDE SEQUENCE</scope>
    <source>
        <strain evidence="1">P2</strain>
    </source>
</reference>
<keyword evidence="2" id="KW-1185">Reference proteome</keyword>
<accession>A0ACB6YYH7</accession>
<sequence>MSKKSTRISQQQDPYHKRIKAFRVRGYIQATHSEEERSDVKSTSPQEQSLTIQTSQYPRELIKPLRSPKTAVRPCLHQGLLIVLWLNSLVRALKKKNPILLPTWNQPHLPPRAYLQERSFQLAQVQAVSVEKHPNIPSVDAKCWVIMFFIPITFPTNVR</sequence>
<evidence type="ECO:0000313" key="1">
    <source>
        <dbReference type="EMBL" id="KAF9642505.1"/>
    </source>
</evidence>
<gene>
    <name evidence="1" type="ORF">BDM02DRAFT_3133045</name>
</gene>
<name>A0ACB6YYH7_THEGA</name>
<evidence type="ECO:0000313" key="2">
    <source>
        <dbReference type="Proteomes" id="UP000886501"/>
    </source>
</evidence>
<reference evidence="1" key="2">
    <citation type="journal article" date="2020" name="Nat. Commun.">
        <title>Large-scale genome sequencing of mycorrhizal fungi provides insights into the early evolution of symbiotic traits.</title>
        <authorList>
            <person name="Miyauchi S."/>
            <person name="Kiss E."/>
            <person name="Kuo A."/>
            <person name="Drula E."/>
            <person name="Kohler A."/>
            <person name="Sanchez-Garcia M."/>
            <person name="Morin E."/>
            <person name="Andreopoulos B."/>
            <person name="Barry K.W."/>
            <person name="Bonito G."/>
            <person name="Buee M."/>
            <person name="Carver A."/>
            <person name="Chen C."/>
            <person name="Cichocki N."/>
            <person name="Clum A."/>
            <person name="Culley D."/>
            <person name="Crous P.W."/>
            <person name="Fauchery L."/>
            <person name="Girlanda M."/>
            <person name="Hayes R.D."/>
            <person name="Keri Z."/>
            <person name="LaButti K."/>
            <person name="Lipzen A."/>
            <person name="Lombard V."/>
            <person name="Magnuson J."/>
            <person name="Maillard F."/>
            <person name="Murat C."/>
            <person name="Nolan M."/>
            <person name="Ohm R.A."/>
            <person name="Pangilinan J."/>
            <person name="Pereira M.F."/>
            <person name="Perotto S."/>
            <person name="Peter M."/>
            <person name="Pfister S."/>
            <person name="Riley R."/>
            <person name="Sitrit Y."/>
            <person name="Stielow J.B."/>
            <person name="Szollosi G."/>
            <person name="Zifcakova L."/>
            <person name="Stursova M."/>
            <person name="Spatafora J.W."/>
            <person name="Tedersoo L."/>
            <person name="Vaario L.M."/>
            <person name="Yamada A."/>
            <person name="Yan M."/>
            <person name="Wang P."/>
            <person name="Xu J."/>
            <person name="Bruns T."/>
            <person name="Baldrian P."/>
            <person name="Vilgalys R."/>
            <person name="Dunand C."/>
            <person name="Henrissat B."/>
            <person name="Grigoriev I.V."/>
            <person name="Hibbett D."/>
            <person name="Nagy L.G."/>
            <person name="Martin F.M."/>
        </authorList>
    </citation>
    <scope>NUCLEOTIDE SEQUENCE</scope>
    <source>
        <strain evidence="1">P2</strain>
    </source>
</reference>
<protein>
    <submittedName>
        <fullName evidence="1">Uncharacterized protein</fullName>
    </submittedName>
</protein>
<dbReference type="EMBL" id="MU118442">
    <property type="protein sequence ID" value="KAF9642505.1"/>
    <property type="molecule type" value="Genomic_DNA"/>
</dbReference>
<comment type="caution">
    <text evidence="1">The sequence shown here is derived from an EMBL/GenBank/DDBJ whole genome shotgun (WGS) entry which is preliminary data.</text>
</comment>
<dbReference type="Proteomes" id="UP000886501">
    <property type="component" value="Unassembled WGS sequence"/>
</dbReference>